<reference evidence="6" key="2">
    <citation type="submission" date="2025-09" db="UniProtKB">
        <authorList>
            <consortium name="Ensembl"/>
        </authorList>
    </citation>
    <scope>IDENTIFICATION</scope>
</reference>
<dbReference type="InterPro" id="IPR013783">
    <property type="entry name" value="Ig-like_fold"/>
</dbReference>
<protein>
    <submittedName>
        <fullName evidence="6">Major histocompatibility complex class I ZJA</fullName>
    </submittedName>
</protein>
<keyword evidence="2" id="KW-0393">Immunoglobulin domain</keyword>
<keyword evidence="7" id="KW-1185">Reference proteome</keyword>
<evidence type="ECO:0000313" key="7">
    <source>
        <dbReference type="Proteomes" id="UP000694565"/>
    </source>
</evidence>
<dbReference type="InterPro" id="IPR011161">
    <property type="entry name" value="MHC_I-like_Ag-recog"/>
</dbReference>
<feature type="transmembrane region" description="Helical" evidence="4">
    <location>
        <begin position="324"/>
        <end position="349"/>
    </location>
</feature>
<feature type="domain" description="Ig-like" evidence="5">
    <location>
        <begin position="221"/>
        <end position="314"/>
    </location>
</feature>
<dbReference type="Gene3D" id="3.30.500.10">
    <property type="entry name" value="MHC class I-like antigen recognition-like"/>
    <property type="match status" value="1"/>
</dbReference>
<keyword evidence="1" id="KW-0325">Glycoprotein</keyword>
<dbReference type="SUPFAM" id="SSF54452">
    <property type="entry name" value="MHC antigen-recognition domain"/>
    <property type="match status" value="1"/>
</dbReference>
<keyword evidence="4" id="KW-0472">Membrane</keyword>
<dbReference type="GO" id="GO:0006955">
    <property type="term" value="P:immune response"/>
    <property type="evidence" value="ECO:0007669"/>
    <property type="project" value="TreeGrafter"/>
</dbReference>
<dbReference type="PANTHER" id="PTHR16675">
    <property type="entry name" value="MHC CLASS I-RELATED"/>
    <property type="match status" value="1"/>
</dbReference>
<dbReference type="Gene3D" id="2.60.40.10">
    <property type="entry name" value="Immunoglobulins"/>
    <property type="match status" value="1"/>
</dbReference>
<dbReference type="Pfam" id="PF07654">
    <property type="entry name" value="C1-set"/>
    <property type="match status" value="1"/>
</dbReference>
<evidence type="ECO:0000256" key="4">
    <source>
        <dbReference type="SAM" id="Phobius"/>
    </source>
</evidence>
<evidence type="ECO:0000259" key="5">
    <source>
        <dbReference type="PROSITE" id="PS50835"/>
    </source>
</evidence>
<evidence type="ECO:0000256" key="1">
    <source>
        <dbReference type="ARBA" id="ARBA00023180"/>
    </source>
</evidence>
<dbReference type="PROSITE" id="PS50835">
    <property type="entry name" value="IG_LIKE"/>
    <property type="match status" value="1"/>
</dbReference>
<keyword evidence="4" id="KW-1133">Transmembrane helix</keyword>
<dbReference type="GO" id="GO:0005615">
    <property type="term" value="C:extracellular space"/>
    <property type="evidence" value="ECO:0007669"/>
    <property type="project" value="TreeGrafter"/>
</dbReference>
<evidence type="ECO:0000256" key="3">
    <source>
        <dbReference type="RuleBase" id="RU004439"/>
    </source>
</evidence>
<dbReference type="Proteomes" id="UP000694565">
    <property type="component" value="Unplaced"/>
</dbReference>
<dbReference type="Pfam" id="PF00129">
    <property type="entry name" value="MHC_I"/>
    <property type="match status" value="1"/>
</dbReference>
<dbReference type="PROSITE" id="PS00290">
    <property type="entry name" value="IG_MHC"/>
    <property type="match status" value="1"/>
</dbReference>
<dbReference type="InterPro" id="IPR001039">
    <property type="entry name" value="MHC_I_a_a1/a2"/>
</dbReference>
<organism evidence="6 7">
    <name type="scientific">Cyclopterus lumpus</name>
    <name type="common">Lumpsucker</name>
    <dbReference type="NCBI Taxonomy" id="8103"/>
    <lineage>
        <taxon>Eukaryota</taxon>
        <taxon>Metazoa</taxon>
        <taxon>Chordata</taxon>
        <taxon>Craniata</taxon>
        <taxon>Vertebrata</taxon>
        <taxon>Euteleostomi</taxon>
        <taxon>Actinopterygii</taxon>
        <taxon>Neopterygii</taxon>
        <taxon>Teleostei</taxon>
        <taxon>Neoteleostei</taxon>
        <taxon>Acanthomorphata</taxon>
        <taxon>Eupercaria</taxon>
        <taxon>Perciformes</taxon>
        <taxon>Cottioidei</taxon>
        <taxon>Cottales</taxon>
        <taxon>Cyclopteridae</taxon>
        <taxon>Cyclopterus</taxon>
    </lineage>
</organism>
<sequence length="355" mass="40912">MYKKNRKYISAFLCGFFYLFVDLCLFICQSHCICFHSLTYIYTAFSKPVGLPGLHEFTAMGLLDNRMIDYFDSDSKVKVPRQPWMKERLSPEYWEKGTQSRLSKQQWFTFNIDILKKRMRQNDTDAHVLQWRHGCEGVRQPDGTLKFTRGMDMYSYDGNDFLSFDDATGVWVAPINEALQTKRKWDEVQVLKDYTLGYLEHECIDWMQKFVTYQQKSLIPPEVFVYTRNTEVEANVALSCMATGFYPKDIILQIKRNKRVLSKEDGLKTTGIRPNGDDTFQIRHTVAILRTDLSTYTCEVTHLASGLHVEKEWDHKLPDFSGGAIGVAVGGVIVLIVVVVAAITIIILYKRGVCV</sequence>
<comment type="similarity">
    <text evidence="3">Belongs to the MHC class I family.</text>
</comment>
<dbReference type="InterPro" id="IPR036179">
    <property type="entry name" value="Ig-like_dom_sf"/>
</dbReference>
<dbReference type="Ensembl" id="ENSCLMT00005016938.1">
    <property type="protein sequence ID" value="ENSCLMP00005015969.1"/>
    <property type="gene ID" value="ENSCLMG00005008275.1"/>
</dbReference>
<evidence type="ECO:0000313" key="6">
    <source>
        <dbReference type="Ensembl" id="ENSCLMP00005015969.1"/>
    </source>
</evidence>
<dbReference type="InterPro" id="IPR050208">
    <property type="entry name" value="MHC_class-I_related"/>
</dbReference>
<dbReference type="PANTHER" id="PTHR16675:SF193">
    <property type="entry name" value="LOC571647 PROTEIN-RELATED"/>
    <property type="match status" value="1"/>
</dbReference>
<keyword evidence="4" id="KW-0812">Transmembrane</keyword>
<dbReference type="SMART" id="SM00407">
    <property type="entry name" value="IGc1"/>
    <property type="match status" value="1"/>
</dbReference>
<dbReference type="SUPFAM" id="SSF48726">
    <property type="entry name" value="Immunoglobulin"/>
    <property type="match status" value="1"/>
</dbReference>
<dbReference type="InterPro" id="IPR037055">
    <property type="entry name" value="MHC_I-like_Ag-recog_sf"/>
</dbReference>
<reference evidence="6" key="1">
    <citation type="submission" date="2025-08" db="UniProtKB">
        <authorList>
            <consortium name="Ensembl"/>
        </authorList>
    </citation>
    <scope>IDENTIFICATION</scope>
</reference>
<dbReference type="InterPro" id="IPR011162">
    <property type="entry name" value="MHC_I/II-like_Ag-recog"/>
</dbReference>
<dbReference type="InterPro" id="IPR007110">
    <property type="entry name" value="Ig-like_dom"/>
</dbReference>
<dbReference type="GeneTree" id="ENSGT01150000287002"/>
<dbReference type="PRINTS" id="PR01638">
    <property type="entry name" value="MHCCLASSI"/>
</dbReference>
<dbReference type="InterPro" id="IPR003006">
    <property type="entry name" value="Ig/MHC_CS"/>
</dbReference>
<dbReference type="FunFam" id="3.30.500.10:FF:000005">
    <property type="entry name" value="MHC class I antigen ZKA transcript variant 1"/>
    <property type="match status" value="1"/>
</dbReference>
<dbReference type="GO" id="GO:0009897">
    <property type="term" value="C:external side of plasma membrane"/>
    <property type="evidence" value="ECO:0007669"/>
    <property type="project" value="TreeGrafter"/>
</dbReference>
<evidence type="ECO:0000256" key="2">
    <source>
        <dbReference type="ARBA" id="ARBA00023319"/>
    </source>
</evidence>
<dbReference type="AlphaFoldDB" id="A0A8C2XAV8"/>
<dbReference type="InterPro" id="IPR003597">
    <property type="entry name" value="Ig_C1-set"/>
</dbReference>
<accession>A0A8C2XAV8</accession>
<name>A0A8C2XAV8_CYCLU</name>
<proteinExistence type="inferred from homology"/>